<feature type="binding site" evidence="12 15">
    <location>
        <begin position="19"/>
        <end position="21"/>
    </location>
    <ligand>
        <name>FMN</name>
        <dbReference type="ChEBI" id="CHEBI:58210"/>
    </ligand>
</feature>
<comment type="cofactor">
    <cofactor evidence="1 12 13 15">
        <name>FMN</name>
        <dbReference type="ChEBI" id="CHEBI:58210"/>
    </cofactor>
</comment>
<dbReference type="Gene3D" id="3.20.20.70">
    <property type="entry name" value="Aldolase class I"/>
    <property type="match status" value="1"/>
</dbReference>
<reference evidence="17 18" key="1">
    <citation type="submission" date="2018-04" db="EMBL/GenBank/DDBJ databases">
        <title>Genomic Encyclopedia of Archaeal and Bacterial Type Strains, Phase II (KMG-II): from individual species to whole genera.</title>
        <authorList>
            <person name="Goeker M."/>
        </authorList>
    </citation>
    <scope>NUCLEOTIDE SEQUENCE [LARGE SCALE GENOMIC DNA]</scope>
    <source>
        <strain evidence="17 18">DSM 5822</strain>
    </source>
</reference>
<evidence type="ECO:0000256" key="11">
    <source>
        <dbReference type="ARBA" id="ARBA00048802"/>
    </source>
</evidence>
<evidence type="ECO:0000256" key="10">
    <source>
        <dbReference type="ARBA" id="ARBA00048205"/>
    </source>
</evidence>
<comment type="function">
    <text evidence="2 12 13">Catalyzes the synthesis of 5,6-dihydrouridine (D), a modified base found in the D-loop of most tRNAs, via the reduction of the C5-C6 double bond in target uridines.</text>
</comment>
<evidence type="ECO:0000256" key="1">
    <source>
        <dbReference type="ARBA" id="ARBA00001917"/>
    </source>
</evidence>
<dbReference type="CDD" id="cd02801">
    <property type="entry name" value="DUS_like_FMN"/>
    <property type="match status" value="1"/>
</dbReference>
<gene>
    <name evidence="12" type="primary">dusB</name>
    <name evidence="17" type="ORF">C8N29_102184</name>
</gene>
<keyword evidence="18" id="KW-1185">Reference proteome</keyword>
<name>A0A2T5J2P5_9GAMM</name>
<evidence type="ECO:0000256" key="15">
    <source>
        <dbReference type="PIRSR" id="PIRSR006621-2"/>
    </source>
</evidence>
<protein>
    <recommendedName>
        <fullName evidence="12">tRNA-dihydrouridine synthase B</fullName>
        <ecNumber evidence="12">1.3.1.-</ecNumber>
    </recommendedName>
</protein>
<comment type="similarity">
    <text evidence="13">Belongs to the dus family.</text>
</comment>
<keyword evidence="5 12" id="KW-0288">FMN</keyword>
<feature type="binding site" evidence="12">
    <location>
        <begin position="203"/>
        <end position="205"/>
    </location>
    <ligand>
        <name>FMN</name>
        <dbReference type="ChEBI" id="CHEBI:58210"/>
    </ligand>
</feature>
<dbReference type="PIRSF" id="PIRSF006621">
    <property type="entry name" value="Dus"/>
    <property type="match status" value="1"/>
</dbReference>
<evidence type="ECO:0000259" key="16">
    <source>
        <dbReference type="Pfam" id="PF01207"/>
    </source>
</evidence>
<evidence type="ECO:0000256" key="14">
    <source>
        <dbReference type="PIRSR" id="PIRSR006621-1"/>
    </source>
</evidence>
<dbReference type="PANTHER" id="PTHR45846:SF1">
    <property type="entry name" value="TRNA-DIHYDROURIDINE(47) SYNTHASE [NAD(P)(+)]-LIKE"/>
    <property type="match status" value="1"/>
</dbReference>
<dbReference type="GO" id="GO:0010181">
    <property type="term" value="F:FMN binding"/>
    <property type="evidence" value="ECO:0007669"/>
    <property type="project" value="UniProtKB-UniRule"/>
</dbReference>
<dbReference type="InterPro" id="IPR035587">
    <property type="entry name" value="DUS-like_FMN-bd"/>
</dbReference>
<comment type="catalytic activity">
    <reaction evidence="11 12">
        <text>a 5,6-dihydrouridine in tRNA + NAD(+) = a uridine in tRNA + NADH + H(+)</text>
        <dbReference type="Rhea" id="RHEA:54452"/>
        <dbReference type="Rhea" id="RHEA-COMP:13339"/>
        <dbReference type="Rhea" id="RHEA-COMP:13887"/>
        <dbReference type="ChEBI" id="CHEBI:15378"/>
        <dbReference type="ChEBI" id="CHEBI:57540"/>
        <dbReference type="ChEBI" id="CHEBI:57945"/>
        <dbReference type="ChEBI" id="CHEBI:65315"/>
        <dbReference type="ChEBI" id="CHEBI:74443"/>
    </reaction>
</comment>
<evidence type="ECO:0000256" key="4">
    <source>
        <dbReference type="ARBA" id="ARBA00022630"/>
    </source>
</evidence>
<keyword evidence="15" id="KW-0547">Nucleotide-binding</keyword>
<evidence type="ECO:0000313" key="17">
    <source>
        <dbReference type="EMBL" id="PTQ90784.1"/>
    </source>
</evidence>
<evidence type="ECO:0000256" key="5">
    <source>
        <dbReference type="ARBA" id="ARBA00022643"/>
    </source>
</evidence>
<evidence type="ECO:0000256" key="2">
    <source>
        <dbReference type="ARBA" id="ARBA00002790"/>
    </source>
</evidence>
<accession>A0A2T5J2P5</accession>
<comment type="catalytic activity">
    <reaction evidence="10 12">
        <text>a 5,6-dihydrouridine in tRNA + NADP(+) = a uridine in tRNA + NADPH + H(+)</text>
        <dbReference type="Rhea" id="RHEA:23624"/>
        <dbReference type="Rhea" id="RHEA-COMP:13339"/>
        <dbReference type="Rhea" id="RHEA-COMP:13887"/>
        <dbReference type="ChEBI" id="CHEBI:15378"/>
        <dbReference type="ChEBI" id="CHEBI:57783"/>
        <dbReference type="ChEBI" id="CHEBI:58349"/>
        <dbReference type="ChEBI" id="CHEBI:65315"/>
        <dbReference type="ChEBI" id="CHEBI:74443"/>
    </reaction>
</comment>
<evidence type="ECO:0000256" key="9">
    <source>
        <dbReference type="ARBA" id="ARBA00023002"/>
    </source>
</evidence>
<dbReference type="Pfam" id="PF01207">
    <property type="entry name" value="Dus"/>
    <property type="match status" value="1"/>
</dbReference>
<dbReference type="InterPro" id="IPR001269">
    <property type="entry name" value="DUS_fam"/>
</dbReference>
<dbReference type="InterPro" id="IPR032887">
    <property type="entry name" value="DusB"/>
</dbReference>
<evidence type="ECO:0000256" key="7">
    <source>
        <dbReference type="ARBA" id="ARBA00022857"/>
    </source>
</evidence>
<evidence type="ECO:0000256" key="6">
    <source>
        <dbReference type="ARBA" id="ARBA00022694"/>
    </source>
</evidence>
<evidence type="ECO:0000256" key="12">
    <source>
        <dbReference type="HAMAP-Rule" id="MF_02042"/>
    </source>
</evidence>
<keyword evidence="9 12" id="KW-0560">Oxidoreductase</keyword>
<feature type="binding site" evidence="12 15">
    <location>
        <position position="142"/>
    </location>
    <ligand>
        <name>FMN</name>
        <dbReference type="ChEBI" id="CHEBI:58210"/>
    </ligand>
</feature>
<keyword evidence="8 12" id="KW-0694">RNA-binding</keyword>
<dbReference type="GO" id="GO:0000049">
    <property type="term" value="F:tRNA binding"/>
    <property type="evidence" value="ECO:0007669"/>
    <property type="project" value="UniProtKB-UniRule"/>
</dbReference>
<feature type="domain" description="DUS-like FMN-binding" evidence="16">
    <location>
        <begin position="17"/>
        <end position="320"/>
    </location>
</feature>
<dbReference type="SUPFAM" id="SSF51395">
    <property type="entry name" value="FMN-linked oxidoreductases"/>
    <property type="match status" value="1"/>
</dbReference>
<evidence type="ECO:0000256" key="13">
    <source>
        <dbReference type="PIRNR" id="PIRNR006621"/>
    </source>
</evidence>
<dbReference type="InterPro" id="IPR004652">
    <property type="entry name" value="DusB-like"/>
</dbReference>
<proteinExistence type="inferred from homology"/>
<dbReference type="HAMAP" id="MF_02042">
    <property type="entry name" value="DusB_subfam"/>
    <property type="match status" value="1"/>
</dbReference>
<dbReference type="InterPro" id="IPR018517">
    <property type="entry name" value="tRNA_hU_synthase_CS"/>
</dbReference>
<sequence length="324" mass="36193">MLYPIPLGQYTIEPLALAPMAGVTDRPFRQLCRQQGAGYVVSEMVTSDPLLWKTSKSSFRLNHAGEESPKSVQIVGYDPDMLAEAAQLNVERGAEVIDINMGCPAKKVCNRLAGSALLQDEALVARILSKVVKAVSVPVTLKTRTGWDRQHKNGVTIAQIAEDSGIQLLAIHGRTRADKYEGDAEYDTIRAIKQAVKIPVLANGDIDSPEKALTVLQHTGCDGIMLGRAAHGRPWIFREIRHYLNTRTFLTPPSLQERADIIYQHVCAVHEFYGEDLGVRFARKHIAWYGEYLDNSRPFVRQFHKLTTRLEQRNAVKDFFAALS</sequence>
<dbReference type="PROSITE" id="PS01136">
    <property type="entry name" value="UPF0034"/>
    <property type="match status" value="1"/>
</dbReference>
<keyword evidence="3 12" id="KW-0820">tRNA-binding</keyword>
<comment type="similarity">
    <text evidence="12">Belongs to the Dus family. DusB subfamily.</text>
</comment>
<evidence type="ECO:0000313" key="18">
    <source>
        <dbReference type="Proteomes" id="UP000244223"/>
    </source>
</evidence>
<dbReference type="NCBIfam" id="TIGR00737">
    <property type="entry name" value="nifR3_yhdG"/>
    <property type="match status" value="1"/>
</dbReference>
<comment type="caution">
    <text evidence="17">The sequence shown here is derived from an EMBL/GenBank/DDBJ whole genome shotgun (WGS) entry which is preliminary data.</text>
</comment>
<dbReference type="GO" id="GO:0017150">
    <property type="term" value="F:tRNA dihydrouridine synthase activity"/>
    <property type="evidence" value="ECO:0007669"/>
    <property type="project" value="UniProtKB-UniRule"/>
</dbReference>
<dbReference type="EMBL" id="QAON01000002">
    <property type="protein sequence ID" value="PTQ90784.1"/>
    <property type="molecule type" value="Genomic_DNA"/>
</dbReference>
<organism evidence="17 18">
    <name type="scientific">Agitococcus lubricus</name>
    <dbReference type="NCBI Taxonomy" id="1077255"/>
    <lineage>
        <taxon>Bacteria</taxon>
        <taxon>Pseudomonadati</taxon>
        <taxon>Pseudomonadota</taxon>
        <taxon>Gammaproteobacteria</taxon>
        <taxon>Moraxellales</taxon>
        <taxon>Moraxellaceae</taxon>
        <taxon>Agitococcus</taxon>
    </lineage>
</organism>
<feature type="active site" description="Proton donor" evidence="12 14">
    <location>
        <position position="103"/>
    </location>
</feature>
<dbReference type="RefSeq" id="WP_239986950.1">
    <property type="nucleotide sequence ID" value="NZ_QAON01000002.1"/>
</dbReference>
<dbReference type="Gene3D" id="1.10.1200.80">
    <property type="entry name" value="Putative flavin oxidoreducatase, domain 2"/>
    <property type="match status" value="1"/>
</dbReference>
<evidence type="ECO:0000256" key="8">
    <source>
        <dbReference type="ARBA" id="ARBA00022884"/>
    </source>
</evidence>
<feature type="binding site" evidence="15">
    <location>
        <position position="172"/>
    </location>
    <ligand>
        <name>FMN</name>
        <dbReference type="ChEBI" id="CHEBI:58210"/>
    </ligand>
</feature>
<keyword evidence="7 12" id="KW-0521">NADP</keyword>
<evidence type="ECO:0000256" key="3">
    <source>
        <dbReference type="ARBA" id="ARBA00022555"/>
    </source>
</evidence>
<dbReference type="GO" id="GO:0050660">
    <property type="term" value="F:flavin adenine dinucleotide binding"/>
    <property type="evidence" value="ECO:0007669"/>
    <property type="project" value="InterPro"/>
</dbReference>
<keyword evidence="4 12" id="KW-0285">Flavoprotein</keyword>
<dbReference type="Proteomes" id="UP000244223">
    <property type="component" value="Unassembled WGS sequence"/>
</dbReference>
<dbReference type="InterPro" id="IPR013785">
    <property type="entry name" value="Aldolase_TIM"/>
</dbReference>
<dbReference type="PANTHER" id="PTHR45846">
    <property type="entry name" value="TRNA-DIHYDROURIDINE(47) SYNTHASE [NAD(P)(+)]-LIKE"/>
    <property type="match status" value="1"/>
</dbReference>
<feature type="binding site" evidence="12 15">
    <location>
        <begin position="227"/>
        <end position="228"/>
    </location>
    <ligand>
        <name>FMN</name>
        <dbReference type="ChEBI" id="CHEBI:58210"/>
    </ligand>
</feature>
<dbReference type="EC" id="1.3.1.-" evidence="12"/>
<feature type="binding site" evidence="12 15">
    <location>
        <position position="73"/>
    </location>
    <ligand>
        <name>FMN</name>
        <dbReference type="ChEBI" id="CHEBI:58210"/>
    </ligand>
</feature>
<dbReference type="AlphaFoldDB" id="A0A2T5J2P5"/>
<dbReference type="InterPro" id="IPR024036">
    <property type="entry name" value="tRNA-dHydroUridine_Synthase_C"/>
</dbReference>
<keyword evidence="6 12" id="KW-0819">tRNA processing</keyword>